<comment type="similarity">
    <text evidence="1">Belongs to the prefoldin subunit beta family.</text>
</comment>
<evidence type="ECO:0000256" key="3">
    <source>
        <dbReference type="SAM" id="Coils"/>
    </source>
</evidence>
<dbReference type="Gene3D" id="1.10.287.370">
    <property type="match status" value="1"/>
</dbReference>
<dbReference type="OrthoDB" id="2015447at2759"/>
<dbReference type="Pfam" id="PF01920">
    <property type="entry name" value="Prefoldin_2"/>
    <property type="match status" value="1"/>
</dbReference>
<gene>
    <name evidence="4" type="ORF">CcCBS67573_g04336</name>
</gene>
<protein>
    <recommendedName>
        <fullName evidence="6">Prefoldin</fullName>
    </recommendedName>
</protein>
<dbReference type="PANTHER" id="PTHR20903">
    <property type="entry name" value="PREFOLDIN SUBUNIT 1-RELATED"/>
    <property type="match status" value="1"/>
</dbReference>
<dbReference type="SUPFAM" id="SSF46579">
    <property type="entry name" value="Prefoldin"/>
    <property type="match status" value="1"/>
</dbReference>
<proteinExistence type="inferred from homology"/>
<dbReference type="InterPro" id="IPR002777">
    <property type="entry name" value="PFD_beta-like"/>
</dbReference>
<dbReference type="GO" id="GO:0005737">
    <property type="term" value="C:cytoplasm"/>
    <property type="evidence" value="ECO:0007669"/>
    <property type="project" value="TreeGrafter"/>
</dbReference>
<keyword evidence="5" id="KW-1185">Reference proteome</keyword>
<reference evidence="4 5" key="1">
    <citation type="journal article" date="2019" name="Sci. Rep.">
        <title>Comparative genomics of chytrid fungi reveal insights into the obligate biotrophic and pathogenic lifestyle of Synchytrium endobioticum.</title>
        <authorList>
            <person name="van de Vossenberg B.T.L.H."/>
            <person name="Warris S."/>
            <person name="Nguyen H.D.T."/>
            <person name="van Gent-Pelzer M.P.E."/>
            <person name="Joly D.L."/>
            <person name="van de Geest H.C."/>
            <person name="Bonants P.J.M."/>
            <person name="Smith D.S."/>
            <person name="Levesque C.A."/>
            <person name="van der Lee T.A.J."/>
        </authorList>
    </citation>
    <scope>NUCLEOTIDE SEQUENCE [LARGE SCALE GENOMIC DNA]</scope>
    <source>
        <strain evidence="4 5">CBS 675.73</strain>
    </source>
</reference>
<comment type="caution">
    <text evidence="4">The sequence shown here is derived from an EMBL/GenBank/DDBJ whole genome shotgun (WGS) entry which is preliminary data.</text>
</comment>
<accession>A0A507FGI3</accession>
<keyword evidence="3" id="KW-0175">Coiled coil</keyword>
<dbReference type="EMBL" id="QEAP01000128">
    <property type="protein sequence ID" value="TPX74386.1"/>
    <property type="molecule type" value="Genomic_DNA"/>
</dbReference>
<name>A0A507FGI3_9FUNG</name>
<evidence type="ECO:0000256" key="2">
    <source>
        <dbReference type="ARBA" id="ARBA00023186"/>
    </source>
</evidence>
<evidence type="ECO:0000313" key="4">
    <source>
        <dbReference type="EMBL" id="TPX74386.1"/>
    </source>
</evidence>
<dbReference type="PANTHER" id="PTHR20903:SF0">
    <property type="entry name" value="PREFOLDIN SUBUNIT 1"/>
    <property type="match status" value="1"/>
</dbReference>
<sequence length="119" mass="13577">MSSDLSLKKAFIETQDKHQVTVRQLANVKGQINAKERDRKIGELAAKELSQYPQGTVAYKSVGKMFLQQDLAKMTQALQQRSEDAGKEVKSLARAQEKLERDVKDLERGLTELLQRRMM</sequence>
<dbReference type="STRING" id="246404.A0A507FGI3"/>
<dbReference type="AlphaFoldDB" id="A0A507FGI3"/>
<dbReference type="GO" id="GO:0044183">
    <property type="term" value="F:protein folding chaperone"/>
    <property type="evidence" value="ECO:0007669"/>
    <property type="project" value="TreeGrafter"/>
</dbReference>
<dbReference type="InterPro" id="IPR009053">
    <property type="entry name" value="Prefoldin"/>
</dbReference>
<feature type="coiled-coil region" evidence="3">
    <location>
        <begin position="82"/>
        <end position="116"/>
    </location>
</feature>
<evidence type="ECO:0000256" key="1">
    <source>
        <dbReference type="ARBA" id="ARBA00008045"/>
    </source>
</evidence>
<dbReference type="Proteomes" id="UP000320333">
    <property type="component" value="Unassembled WGS sequence"/>
</dbReference>
<evidence type="ECO:0008006" key="6">
    <source>
        <dbReference type="Google" id="ProtNLM"/>
    </source>
</evidence>
<keyword evidence="2" id="KW-0143">Chaperone</keyword>
<dbReference type="GO" id="GO:0016272">
    <property type="term" value="C:prefoldin complex"/>
    <property type="evidence" value="ECO:0007669"/>
    <property type="project" value="InterPro"/>
</dbReference>
<dbReference type="GO" id="GO:0051082">
    <property type="term" value="F:unfolded protein binding"/>
    <property type="evidence" value="ECO:0007669"/>
    <property type="project" value="InterPro"/>
</dbReference>
<organism evidence="4 5">
    <name type="scientific">Chytriomyces confervae</name>
    <dbReference type="NCBI Taxonomy" id="246404"/>
    <lineage>
        <taxon>Eukaryota</taxon>
        <taxon>Fungi</taxon>
        <taxon>Fungi incertae sedis</taxon>
        <taxon>Chytridiomycota</taxon>
        <taxon>Chytridiomycota incertae sedis</taxon>
        <taxon>Chytridiomycetes</taxon>
        <taxon>Chytridiales</taxon>
        <taxon>Chytriomycetaceae</taxon>
        <taxon>Chytriomyces</taxon>
    </lineage>
</organism>
<evidence type="ECO:0000313" key="5">
    <source>
        <dbReference type="Proteomes" id="UP000320333"/>
    </source>
</evidence>